<accession>A0A1J0A549</accession>
<organism evidence="3 4">
    <name type="scientific">Vagococcus teuberi</name>
    <dbReference type="NCBI Taxonomy" id="519472"/>
    <lineage>
        <taxon>Bacteria</taxon>
        <taxon>Bacillati</taxon>
        <taxon>Bacillota</taxon>
        <taxon>Bacilli</taxon>
        <taxon>Lactobacillales</taxon>
        <taxon>Enterococcaceae</taxon>
        <taxon>Vagococcus</taxon>
    </lineage>
</organism>
<dbReference type="InterPro" id="IPR052713">
    <property type="entry name" value="FeoA"/>
</dbReference>
<dbReference type="SMART" id="SM00899">
    <property type="entry name" value="FeoA"/>
    <property type="match status" value="1"/>
</dbReference>
<protein>
    <recommendedName>
        <fullName evidence="2">Ferrous iron transporter FeoA-like domain-containing protein</fullName>
    </recommendedName>
</protein>
<keyword evidence="4" id="KW-1185">Reference proteome</keyword>
<dbReference type="PANTHER" id="PTHR42954">
    <property type="entry name" value="FE(2+) TRANSPORT PROTEIN A"/>
    <property type="match status" value="1"/>
</dbReference>
<keyword evidence="1" id="KW-0408">Iron</keyword>
<gene>
    <name evidence="3" type="ORF">BHY08_03875</name>
</gene>
<name>A0A1J0A549_9ENTE</name>
<dbReference type="Pfam" id="PF04023">
    <property type="entry name" value="FeoA"/>
    <property type="match status" value="1"/>
</dbReference>
<dbReference type="KEGG" id="vte:BHY08_03875"/>
<dbReference type="InterPro" id="IPR038157">
    <property type="entry name" value="FeoA_core_dom"/>
</dbReference>
<feature type="domain" description="Ferrous iron transporter FeoA-like" evidence="2">
    <location>
        <begin position="2"/>
        <end position="75"/>
    </location>
</feature>
<dbReference type="STRING" id="519472.BHY08_03875"/>
<dbReference type="RefSeq" id="WP_071456624.1">
    <property type="nucleotide sequence ID" value="NZ_CABJEN010000016.1"/>
</dbReference>
<dbReference type="OrthoDB" id="9811076at2"/>
<evidence type="ECO:0000256" key="1">
    <source>
        <dbReference type="ARBA" id="ARBA00023004"/>
    </source>
</evidence>
<sequence>MKTLLNLNLNDQATISHISHPDADMKQRLYDLGFYPGTPVKKSLISPKSDPIAYRLRGTTIALRNSDAQYVEVYNDDN</sequence>
<dbReference type="GO" id="GO:0046914">
    <property type="term" value="F:transition metal ion binding"/>
    <property type="evidence" value="ECO:0007669"/>
    <property type="project" value="InterPro"/>
</dbReference>
<dbReference type="InterPro" id="IPR008988">
    <property type="entry name" value="Transcriptional_repressor_C"/>
</dbReference>
<evidence type="ECO:0000259" key="2">
    <source>
        <dbReference type="SMART" id="SM00899"/>
    </source>
</evidence>
<evidence type="ECO:0000313" key="3">
    <source>
        <dbReference type="EMBL" id="APB31041.1"/>
    </source>
</evidence>
<dbReference type="Proteomes" id="UP000191200">
    <property type="component" value="Chromosome"/>
</dbReference>
<dbReference type="SUPFAM" id="SSF50037">
    <property type="entry name" value="C-terminal domain of transcriptional repressors"/>
    <property type="match status" value="1"/>
</dbReference>
<dbReference type="PANTHER" id="PTHR42954:SF2">
    <property type="entry name" value="FE(2+) TRANSPORT PROTEIN A"/>
    <property type="match status" value="1"/>
</dbReference>
<proteinExistence type="predicted"/>
<evidence type="ECO:0000313" key="4">
    <source>
        <dbReference type="Proteomes" id="UP000191200"/>
    </source>
</evidence>
<dbReference type="EMBL" id="CP017267">
    <property type="protein sequence ID" value="APB31041.1"/>
    <property type="molecule type" value="Genomic_DNA"/>
</dbReference>
<dbReference type="InterPro" id="IPR007167">
    <property type="entry name" value="Fe-transptr_FeoA-like"/>
</dbReference>
<dbReference type="AlphaFoldDB" id="A0A1J0A549"/>
<reference evidence="3 4" key="1">
    <citation type="submission" date="2016-09" db="EMBL/GenBank/DDBJ databases">
        <title>Vagococcus teuberi sp. nov., isolated from the Malian artisanal sour milk fene.</title>
        <authorList>
            <person name="Wullschleger S."/>
            <person name="Seifert C."/>
            <person name="Baumgartner S."/>
            <person name="Lacroix C."/>
            <person name="Bonfoh B."/>
            <person name="Stevens M.J."/>
            <person name="Meile L."/>
        </authorList>
    </citation>
    <scope>NUCLEOTIDE SEQUENCE [LARGE SCALE GENOMIC DNA]</scope>
    <source>
        <strain evidence="3 4">DSM 21459</strain>
    </source>
</reference>
<dbReference type="Gene3D" id="2.30.30.90">
    <property type="match status" value="1"/>
</dbReference>